<dbReference type="AlphaFoldDB" id="A0A0D8XX94"/>
<dbReference type="EMBL" id="KN716245">
    <property type="protein sequence ID" value="KJH49130.1"/>
    <property type="molecule type" value="Genomic_DNA"/>
</dbReference>
<gene>
    <name evidence="1" type="ORF">DICVIV_04760</name>
</gene>
<name>A0A0D8XX94_DICVI</name>
<proteinExistence type="predicted"/>
<dbReference type="STRING" id="29172.A0A0D8XX94"/>
<reference evidence="1 2" key="1">
    <citation type="submission" date="2013-11" db="EMBL/GenBank/DDBJ databases">
        <title>Draft genome of the bovine lungworm Dictyocaulus viviparus.</title>
        <authorList>
            <person name="Mitreva M."/>
        </authorList>
    </citation>
    <scope>NUCLEOTIDE SEQUENCE [LARGE SCALE GENOMIC DNA]</scope>
    <source>
        <strain evidence="1 2">HannoverDv2000</strain>
    </source>
</reference>
<reference evidence="2" key="2">
    <citation type="journal article" date="2016" name="Sci. Rep.">
        <title>Dictyocaulus viviparus genome, variome and transcriptome elucidate lungworm biology and support future intervention.</title>
        <authorList>
            <person name="McNulty S.N."/>
            <person name="Strube C."/>
            <person name="Rosa B.A."/>
            <person name="Martin J.C."/>
            <person name="Tyagi R."/>
            <person name="Choi Y.J."/>
            <person name="Wang Q."/>
            <person name="Hallsworth Pepin K."/>
            <person name="Zhang X."/>
            <person name="Ozersky P."/>
            <person name="Wilson R.K."/>
            <person name="Sternberg P.W."/>
            <person name="Gasser R.B."/>
            <person name="Mitreva M."/>
        </authorList>
    </citation>
    <scope>NUCLEOTIDE SEQUENCE [LARGE SCALE GENOMIC DNA]</scope>
    <source>
        <strain evidence="2">HannoverDv2000</strain>
    </source>
</reference>
<evidence type="ECO:0000313" key="2">
    <source>
        <dbReference type="Proteomes" id="UP000053766"/>
    </source>
</evidence>
<sequence>MANITRSISFSCSHFFYNSSNISEAIRNTSKKDELHVEQDKSQVVNIWERVKYFCFICDFVFIVKRLLHCLGKKWKEWDYSWEEQLALVMNRTGVNAVILELAVTHDPANSSYSIIEANYLAYYLLISLLLII</sequence>
<evidence type="ECO:0000313" key="1">
    <source>
        <dbReference type="EMBL" id="KJH49130.1"/>
    </source>
</evidence>
<organism evidence="1 2">
    <name type="scientific">Dictyocaulus viviparus</name>
    <name type="common">Bovine lungworm</name>
    <dbReference type="NCBI Taxonomy" id="29172"/>
    <lineage>
        <taxon>Eukaryota</taxon>
        <taxon>Metazoa</taxon>
        <taxon>Ecdysozoa</taxon>
        <taxon>Nematoda</taxon>
        <taxon>Chromadorea</taxon>
        <taxon>Rhabditida</taxon>
        <taxon>Rhabditina</taxon>
        <taxon>Rhabditomorpha</taxon>
        <taxon>Strongyloidea</taxon>
        <taxon>Metastrongylidae</taxon>
        <taxon>Dictyocaulus</taxon>
    </lineage>
</organism>
<accession>A0A0D8XX94</accession>
<dbReference type="OrthoDB" id="6475849at2759"/>
<dbReference type="Proteomes" id="UP000053766">
    <property type="component" value="Unassembled WGS sequence"/>
</dbReference>
<protein>
    <submittedName>
        <fullName evidence="1">Uncharacterized protein</fullName>
    </submittedName>
</protein>
<keyword evidence="2" id="KW-1185">Reference proteome</keyword>